<gene>
    <name evidence="3" type="ORF">JD292_01875</name>
</gene>
<keyword evidence="4" id="KW-1185">Reference proteome</keyword>
<name>A0A934UWC8_9MICO</name>
<dbReference type="InterPro" id="IPR025877">
    <property type="entry name" value="MobA-like_NTP_Trfase"/>
</dbReference>
<dbReference type="AlphaFoldDB" id="A0A934UWC8"/>
<reference evidence="3" key="1">
    <citation type="submission" date="2020-12" db="EMBL/GenBank/DDBJ databases">
        <title>Leucobacter sp. CAS2, isolated from Chromium sludge.</title>
        <authorList>
            <person name="Xu Z."/>
        </authorList>
    </citation>
    <scope>NUCLEOTIDE SEQUENCE</scope>
    <source>
        <strain evidence="3">CSA2</strain>
    </source>
</reference>
<sequence>MSGGRSAQAAIAIILAGGRGSRLGGRDKAAITLGGERLVDRAVSAARDGGALAVIVAGPAAAVPPGCIGVREEPAYGGPLAALAAALERPEAATATETLLLSCDLVDPAAVVGRLSGARWPAGADALVLRDPDGREQWLAGRYRLAPLREGVTALGAVSGLPIRQALSGLRIAWLDTAADDVADIDTPEDLDRARARSELGAD</sequence>
<organism evidence="3 4">
    <name type="scientific">Leucobacter edaphi</name>
    <dbReference type="NCBI Taxonomy" id="2796472"/>
    <lineage>
        <taxon>Bacteria</taxon>
        <taxon>Bacillati</taxon>
        <taxon>Actinomycetota</taxon>
        <taxon>Actinomycetes</taxon>
        <taxon>Micrococcales</taxon>
        <taxon>Microbacteriaceae</taxon>
        <taxon>Leucobacter</taxon>
    </lineage>
</organism>
<feature type="domain" description="MobA-like NTP transferase" evidence="2">
    <location>
        <begin position="12"/>
        <end position="150"/>
    </location>
</feature>
<dbReference type="GO" id="GO:0016779">
    <property type="term" value="F:nucleotidyltransferase activity"/>
    <property type="evidence" value="ECO:0007669"/>
    <property type="project" value="TreeGrafter"/>
</dbReference>
<evidence type="ECO:0000313" key="4">
    <source>
        <dbReference type="Proteomes" id="UP000618733"/>
    </source>
</evidence>
<dbReference type="InterPro" id="IPR029044">
    <property type="entry name" value="Nucleotide-diphossugar_trans"/>
</dbReference>
<evidence type="ECO:0000259" key="2">
    <source>
        <dbReference type="Pfam" id="PF12804"/>
    </source>
</evidence>
<dbReference type="RefSeq" id="WP_200131045.1">
    <property type="nucleotide sequence ID" value="NZ_JAEHOI010000002.1"/>
</dbReference>
<dbReference type="SUPFAM" id="SSF53448">
    <property type="entry name" value="Nucleotide-diphospho-sugar transferases"/>
    <property type="match status" value="1"/>
</dbReference>
<dbReference type="Pfam" id="PF12804">
    <property type="entry name" value="NTP_transf_3"/>
    <property type="match status" value="1"/>
</dbReference>
<evidence type="ECO:0000256" key="1">
    <source>
        <dbReference type="ARBA" id="ARBA00022679"/>
    </source>
</evidence>
<dbReference type="Proteomes" id="UP000618733">
    <property type="component" value="Unassembled WGS sequence"/>
</dbReference>
<dbReference type="PANTHER" id="PTHR19136">
    <property type="entry name" value="MOLYBDENUM COFACTOR GUANYLYLTRANSFERASE"/>
    <property type="match status" value="1"/>
</dbReference>
<evidence type="ECO:0000313" key="3">
    <source>
        <dbReference type="EMBL" id="MBK0420830.1"/>
    </source>
</evidence>
<accession>A0A934UWC8</accession>
<keyword evidence="1 3" id="KW-0808">Transferase</keyword>
<dbReference type="EMBL" id="JAEHOI010000002">
    <property type="protein sequence ID" value="MBK0420830.1"/>
    <property type="molecule type" value="Genomic_DNA"/>
</dbReference>
<comment type="caution">
    <text evidence="3">The sequence shown here is derived from an EMBL/GenBank/DDBJ whole genome shotgun (WGS) entry which is preliminary data.</text>
</comment>
<protein>
    <submittedName>
        <fullName evidence="3">NTP transferase domain-containing protein</fullName>
    </submittedName>
</protein>
<proteinExistence type="predicted"/>
<dbReference type="PANTHER" id="PTHR19136:SF81">
    <property type="entry name" value="MOLYBDENUM COFACTOR GUANYLYLTRANSFERASE"/>
    <property type="match status" value="1"/>
</dbReference>
<dbReference type="Gene3D" id="3.90.550.10">
    <property type="entry name" value="Spore Coat Polysaccharide Biosynthesis Protein SpsA, Chain A"/>
    <property type="match status" value="1"/>
</dbReference>